<name>A0A9P3T758_KLUIN</name>
<organism evidence="1 2">
    <name type="scientific">Kluyvera intermedia</name>
    <name type="common">Enterobacter intermedius</name>
    <dbReference type="NCBI Taxonomy" id="61648"/>
    <lineage>
        <taxon>Bacteria</taxon>
        <taxon>Pseudomonadati</taxon>
        <taxon>Pseudomonadota</taxon>
        <taxon>Gammaproteobacteria</taxon>
        <taxon>Enterobacterales</taxon>
        <taxon>Enterobacteriaceae</taxon>
        <taxon>Kluyvera</taxon>
    </lineage>
</organism>
<dbReference type="AlphaFoldDB" id="A0A9P3T758"/>
<reference evidence="1" key="1">
    <citation type="journal article" date="2018" name="Genome Biol.">
        <title>SKESA: strategic k-mer extension for scrupulous assemblies.</title>
        <authorList>
            <person name="Souvorov A."/>
            <person name="Agarwala R."/>
            <person name="Lipman D.J."/>
        </authorList>
    </citation>
    <scope>NUCLEOTIDE SEQUENCE</scope>
    <source>
        <strain evidence="1">CAVp300</strain>
    </source>
</reference>
<evidence type="ECO:0000313" key="2">
    <source>
        <dbReference type="Proteomes" id="UP000867740"/>
    </source>
</evidence>
<accession>A0A9P3T758</accession>
<reference evidence="1" key="2">
    <citation type="submission" date="2020-10" db="EMBL/GenBank/DDBJ databases">
        <authorList>
            <consortium name="NCBI Pathogen Detection Project"/>
        </authorList>
    </citation>
    <scope>NUCLEOTIDE SEQUENCE</scope>
    <source>
        <strain evidence="1">CAVp300</strain>
    </source>
</reference>
<sequence>MYGIPENLHSVIKVETTAGQPIQIKVTNVSWDGHDPIPNEVLFVELPANSTEKQITAQVKKLLKRKTYIRQCEHCNQYKINGWMHSNSCCQSCAEKYFGVVY</sequence>
<dbReference type="EMBL" id="DACSUM010000011">
    <property type="protein sequence ID" value="HAT3581466.1"/>
    <property type="molecule type" value="Genomic_DNA"/>
</dbReference>
<proteinExistence type="predicted"/>
<dbReference type="Proteomes" id="UP000867740">
    <property type="component" value="Unassembled WGS sequence"/>
</dbReference>
<evidence type="ECO:0000313" key="1">
    <source>
        <dbReference type="EMBL" id="HAT3581466.1"/>
    </source>
</evidence>
<comment type="caution">
    <text evidence="1">The sequence shown here is derived from an EMBL/GenBank/DDBJ whole genome shotgun (WGS) entry which is preliminary data.</text>
</comment>
<protein>
    <submittedName>
        <fullName evidence="1">Uncharacterized protein</fullName>
    </submittedName>
</protein>
<dbReference type="RefSeq" id="WP_047370598.1">
    <property type="nucleotide sequence ID" value="NZ_CABMNU010000005.1"/>
</dbReference>
<gene>
    <name evidence="1" type="ORF">I8531_001752</name>
</gene>